<evidence type="ECO:0000256" key="7">
    <source>
        <dbReference type="SAM" id="MobiDB-lite"/>
    </source>
</evidence>
<reference evidence="9" key="1">
    <citation type="submission" date="2021-01" db="EMBL/GenBank/DDBJ databases">
        <authorList>
            <person name="Kaushik A."/>
        </authorList>
    </citation>
    <scope>NUCLEOTIDE SEQUENCE</scope>
    <source>
        <strain evidence="9">Type strain: AG8-Rh-89/</strain>
    </source>
</reference>
<dbReference type="PANTHER" id="PTHR47960">
    <property type="entry name" value="DEAD-BOX ATP-DEPENDENT RNA HELICASE 50"/>
    <property type="match status" value="1"/>
</dbReference>
<evidence type="ECO:0000313" key="9">
    <source>
        <dbReference type="EMBL" id="CAE6474899.1"/>
    </source>
</evidence>
<evidence type="ECO:0000256" key="3">
    <source>
        <dbReference type="ARBA" id="ARBA00022801"/>
    </source>
</evidence>
<dbReference type="EC" id="3.6.4.13" evidence="1"/>
<dbReference type="InterPro" id="IPR011545">
    <property type="entry name" value="DEAD/DEAH_box_helicase_dom"/>
</dbReference>
<evidence type="ECO:0000313" key="10">
    <source>
        <dbReference type="Proteomes" id="UP000663850"/>
    </source>
</evidence>
<keyword evidence="3" id="KW-0378">Hydrolase</keyword>
<evidence type="ECO:0000256" key="1">
    <source>
        <dbReference type="ARBA" id="ARBA00012552"/>
    </source>
</evidence>
<name>A0A8H3H009_9AGAM</name>
<evidence type="ECO:0000256" key="4">
    <source>
        <dbReference type="ARBA" id="ARBA00022806"/>
    </source>
</evidence>
<dbReference type="SUPFAM" id="SSF52540">
    <property type="entry name" value="P-loop containing nucleoside triphosphate hydrolases"/>
    <property type="match status" value="2"/>
</dbReference>
<dbReference type="PROSITE" id="PS51192">
    <property type="entry name" value="HELICASE_ATP_BIND_1"/>
    <property type="match status" value="1"/>
</dbReference>
<feature type="compositionally biased region" description="Low complexity" evidence="7">
    <location>
        <begin position="15"/>
        <end position="26"/>
    </location>
</feature>
<proteinExistence type="predicted"/>
<feature type="region of interest" description="Disordered" evidence="7">
    <location>
        <begin position="1"/>
        <end position="26"/>
    </location>
</feature>
<dbReference type="EMBL" id="CAJMWZ010003453">
    <property type="protein sequence ID" value="CAE6474899.1"/>
    <property type="molecule type" value="Genomic_DNA"/>
</dbReference>
<keyword evidence="5" id="KW-0067">ATP-binding</keyword>
<comment type="catalytic activity">
    <reaction evidence="6">
        <text>ATP + H2O = ADP + phosphate + H(+)</text>
        <dbReference type="Rhea" id="RHEA:13065"/>
        <dbReference type="ChEBI" id="CHEBI:15377"/>
        <dbReference type="ChEBI" id="CHEBI:15378"/>
        <dbReference type="ChEBI" id="CHEBI:30616"/>
        <dbReference type="ChEBI" id="CHEBI:43474"/>
        <dbReference type="ChEBI" id="CHEBI:456216"/>
        <dbReference type="EC" id="3.6.4.13"/>
    </reaction>
</comment>
<dbReference type="GO" id="GO:0003676">
    <property type="term" value="F:nucleic acid binding"/>
    <property type="evidence" value="ECO:0007669"/>
    <property type="project" value="InterPro"/>
</dbReference>
<accession>A0A8H3H009</accession>
<keyword evidence="2" id="KW-0547">Nucleotide-binding</keyword>
<dbReference type="InterPro" id="IPR014001">
    <property type="entry name" value="Helicase_ATP-bd"/>
</dbReference>
<evidence type="ECO:0000259" key="8">
    <source>
        <dbReference type="PROSITE" id="PS51192"/>
    </source>
</evidence>
<feature type="domain" description="Helicase ATP-binding" evidence="8">
    <location>
        <begin position="382"/>
        <end position="552"/>
    </location>
</feature>
<keyword evidence="4" id="KW-0347">Helicase</keyword>
<dbReference type="Gene3D" id="3.40.50.300">
    <property type="entry name" value="P-loop containing nucleotide triphosphate hydrolases"/>
    <property type="match status" value="1"/>
</dbReference>
<feature type="region of interest" description="Disordered" evidence="7">
    <location>
        <begin position="308"/>
        <end position="331"/>
    </location>
</feature>
<organism evidence="9 10">
    <name type="scientific">Rhizoctonia solani</name>
    <dbReference type="NCBI Taxonomy" id="456999"/>
    <lineage>
        <taxon>Eukaryota</taxon>
        <taxon>Fungi</taxon>
        <taxon>Dikarya</taxon>
        <taxon>Basidiomycota</taxon>
        <taxon>Agaricomycotina</taxon>
        <taxon>Agaricomycetes</taxon>
        <taxon>Cantharellales</taxon>
        <taxon>Ceratobasidiaceae</taxon>
        <taxon>Rhizoctonia</taxon>
    </lineage>
</organism>
<dbReference type="InterPro" id="IPR027417">
    <property type="entry name" value="P-loop_NTPase"/>
</dbReference>
<comment type="caution">
    <text evidence="9">The sequence shown here is derived from an EMBL/GenBank/DDBJ whole genome shotgun (WGS) entry which is preliminary data.</text>
</comment>
<gene>
    <name evidence="9" type="ORF">RDB_LOCUS67207</name>
</gene>
<dbReference type="Proteomes" id="UP000663850">
    <property type="component" value="Unassembled WGS sequence"/>
</dbReference>
<sequence>MAAAEGDYQREEGHSSPSPRISTIPSTSTTLTQVLEAATLNIPKLKEQNYTQWKAVITHSIKSAKLWEYIDGSIEEPSGQNTTELMKYMREAGAVRNAILGSLESGAQKYIEEALTPRDAWLALENQYLTTGHDAHLIAIEQQLADLKLEEGGDVVEHIANFCRLRRHLNGTRFALDDRASTSMIYRSLTTDYRRWISAQEHTDTEDFNAFCTRLEAYYRSVTGSDANISALTDSEINPAEDPLAWRVPEDLEAFGLTGSKNPLLEERAAMTCRDCLLKGHGAGTPECPQYEWRRELWGDLHEDTRQLTNESEGDNPSVNTRTSSDKTTSGARLGNKRFTYEFSEPVRVALSFKELELKEQLIQDLGRSKLRVPHGIQQCAILPAINGRNIIAQAPPETGKTTAMVIAIAQMIDTSKRGIQALIVTPTEDKVIDIQSMFTSLDHRYRCYGSTSDQSFGGGFNQLAEGHGRSIFIGTPDHIIQLYRRGILCTSGVKVLVLDDLDMLMDNGFDRHISDVYLSLPYSVQTLGIGTTLSSETLREVDRYIRSPIYITVNQDNRILQAISHSFVFIPRHGDSQYQHPKLTMLGQLLKSLNLQCKIGVLCDTFTEVRGIQSKLSGTSYSYYSTVETKTTKENQSIIERFRKNQRFGETERGSET</sequence>
<dbReference type="Pfam" id="PF00270">
    <property type="entry name" value="DEAD"/>
    <property type="match status" value="1"/>
</dbReference>
<evidence type="ECO:0000256" key="2">
    <source>
        <dbReference type="ARBA" id="ARBA00022741"/>
    </source>
</evidence>
<protein>
    <recommendedName>
        <fullName evidence="1">RNA helicase</fullName>
        <ecNumber evidence="1">3.6.4.13</ecNumber>
    </recommendedName>
</protein>
<dbReference type="Pfam" id="PF14223">
    <property type="entry name" value="Retrotran_gag_2"/>
    <property type="match status" value="1"/>
</dbReference>
<evidence type="ECO:0000256" key="5">
    <source>
        <dbReference type="ARBA" id="ARBA00022840"/>
    </source>
</evidence>
<dbReference type="SMART" id="SM00487">
    <property type="entry name" value="DEXDc"/>
    <property type="match status" value="1"/>
</dbReference>
<dbReference type="GO" id="GO:0016787">
    <property type="term" value="F:hydrolase activity"/>
    <property type="evidence" value="ECO:0007669"/>
    <property type="project" value="UniProtKB-KW"/>
</dbReference>
<dbReference type="GO" id="GO:0003724">
    <property type="term" value="F:RNA helicase activity"/>
    <property type="evidence" value="ECO:0007669"/>
    <property type="project" value="UniProtKB-EC"/>
</dbReference>
<dbReference type="AlphaFoldDB" id="A0A8H3H009"/>
<dbReference type="GO" id="GO:0005524">
    <property type="term" value="F:ATP binding"/>
    <property type="evidence" value="ECO:0007669"/>
    <property type="project" value="UniProtKB-KW"/>
</dbReference>
<evidence type="ECO:0000256" key="6">
    <source>
        <dbReference type="ARBA" id="ARBA00047984"/>
    </source>
</evidence>